<comment type="caution">
    <text evidence="2">The sequence shown here is derived from an EMBL/GenBank/DDBJ whole genome shotgun (WGS) entry which is preliminary data.</text>
</comment>
<feature type="domain" description="OmpA-like" evidence="1">
    <location>
        <begin position="1"/>
        <end position="64"/>
    </location>
</feature>
<reference evidence="2" key="1">
    <citation type="submission" date="2019-08" db="EMBL/GenBank/DDBJ databases">
        <authorList>
            <person name="Kucharzyk K."/>
            <person name="Murdoch R.W."/>
            <person name="Higgins S."/>
            <person name="Loffler F."/>
        </authorList>
    </citation>
    <scope>NUCLEOTIDE SEQUENCE</scope>
</reference>
<dbReference type="InterPro" id="IPR036737">
    <property type="entry name" value="OmpA-like_sf"/>
</dbReference>
<gene>
    <name evidence="2" type="ORF">SDC9_171866</name>
</gene>
<dbReference type="EMBL" id="VSSQ01073327">
    <property type="protein sequence ID" value="MPN24467.1"/>
    <property type="molecule type" value="Genomic_DNA"/>
</dbReference>
<evidence type="ECO:0000259" key="1">
    <source>
        <dbReference type="PROSITE" id="PS51123"/>
    </source>
</evidence>
<dbReference type="Pfam" id="PF00691">
    <property type="entry name" value="OmpA"/>
    <property type="match status" value="1"/>
</dbReference>
<dbReference type="PROSITE" id="PS51123">
    <property type="entry name" value="OMPA_2"/>
    <property type="match status" value="1"/>
</dbReference>
<dbReference type="AlphaFoldDB" id="A0A645GC26"/>
<organism evidence="2">
    <name type="scientific">bioreactor metagenome</name>
    <dbReference type="NCBI Taxonomy" id="1076179"/>
    <lineage>
        <taxon>unclassified sequences</taxon>
        <taxon>metagenomes</taxon>
        <taxon>ecological metagenomes</taxon>
    </lineage>
</organism>
<proteinExistence type="predicted"/>
<name>A0A645GC26_9ZZZZ</name>
<dbReference type="SUPFAM" id="SSF103088">
    <property type="entry name" value="OmpA-like"/>
    <property type="match status" value="1"/>
</dbReference>
<dbReference type="Gene3D" id="3.30.1330.60">
    <property type="entry name" value="OmpA-like domain"/>
    <property type="match status" value="1"/>
</dbReference>
<evidence type="ECO:0000313" key="2">
    <source>
        <dbReference type="EMBL" id="MPN24467.1"/>
    </source>
</evidence>
<accession>A0A645GC26</accession>
<protein>
    <submittedName>
        <fullName evidence="2">Outer membrane protein 41</fullName>
    </submittedName>
</protein>
<dbReference type="InterPro" id="IPR006665">
    <property type="entry name" value="OmpA-like"/>
</dbReference>
<sequence>MGSADAATGNKRINQKLSEDRANAVYNALVNKFGVNASQLEVIANGDQKEPFDKPVLNRVVILE</sequence>